<evidence type="ECO:0000256" key="7">
    <source>
        <dbReference type="ARBA" id="ARBA00023135"/>
    </source>
</evidence>
<keyword evidence="8 9" id="KW-0687">Ribonucleoprotein</keyword>
<feature type="compositionally biased region" description="Basic residues" evidence="10">
    <location>
        <begin position="554"/>
        <end position="563"/>
    </location>
</feature>
<dbReference type="RefSeq" id="XP_504767.1">
    <property type="nucleotide sequence ID" value="XM_504767.1"/>
</dbReference>
<evidence type="ECO:0000256" key="10">
    <source>
        <dbReference type="SAM" id="MobiDB-lite"/>
    </source>
</evidence>
<dbReference type="PANTHER" id="PTHR14094:SF9">
    <property type="entry name" value="SIGNAL RECOGNITION PARTICLE SUBUNIT SRP72"/>
    <property type="match status" value="1"/>
</dbReference>
<comment type="subcellular location">
    <subcellularLocation>
        <location evidence="2 9">Cytoplasm</location>
    </subcellularLocation>
    <subcellularLocation>
        <location evidence="1">Endoplasmic reticulum</location>
    </subcellularLocation>
</comment>
<dbReference type="Proteomes" id="UP000001300">
    <property type="component" value="Chromosome E"/>
</dbReference>
<reference evidence="12 13" key="1">
    <citation type="journal article" date="2004" name="Nature">
        <title>Genome evolution in yeasts.</title>
        <authorList>
            <consortium name="Genolevures"/>
            <person name="Dujon B."/>
            <person name="Sherman D."/>
            <person name="Fischer G."/>
            <person name="Durrens P."/>
            <person name="Casaregola S."/>
            <person name="Lafontaine I."/>
            <person name="de Montigny J."/>
            <person name="Marck C."/>
            <person name="Neuveglise C."/>
            <person name="Talla E."/>
            <person name="Goffard N."/>
            <person name="Frangeul L."/>
            <person name="Aigle M."/>
            <person name="Anthouard V."/>
            <person name="Babour A."/>
            <person name="Barbe V."/>
            <person name="Barnay S."/>
            <person name="Blanchin S."/>
            <person name="Beckerich J.M."/>
            <person name="Beyne E."/>
            <person name="Bleykasten C."/>
            <person name="Boisrame A."/>
            <person name="Boyer J."/>
            <person name="Cattolico L."/>
            <person name="Confanioleri F."/>
            <person name="de Daruvar A."/>
            <person name="Despons L."/>
            <person name="Fabre E."/>
            <person name="Fairhead C."/>
            <person name="Ferry-Dumazet H."/>
            <person name="Groppi A."/>
            <person name="Hantraye F."/>
            <person name="Hennequin C."/>
            <person name="Jauniaux N."/>
            <person name="Joyet P."/>
            <person name="Kachouri R."/>
            <person name="Kerrest A."/>
            <person name="Koszul R."/>
            <person name="Lemaire M."/>
            <person name="Lesur I."/>
            <person name="Ma L."/>
            <person name="Muller H."/>
            <person name="Nicaud J.M."/>
            <person name="Nikolski M."/>
            <person name="Oztas S."/>
            <person name="Ozier-Kalogeropoulos O."/>
            <person name="Pellenz S."/>
            <person name="Potier S."/>
            <person name="Richard G.F."/>
            <person name="Straub M.L."/>
            <person name="Suleau A."/>
            <person name="Swennene D."/>
            <person name="Tekaia F."/>
            <person name="Wesolowski-Louvel M."/>
            <person name="Westhof E."/>
            <person name="Wirth B."/>
            <person name="Zeniou-Meyer M."/>
            <person name="Zivanovic I."/>
            <person name="Bolotin-Fukuhara M."/>
            <person name="Thierry A."/>
            <person name="Bouchier C."/>
            <person name="Caudron B."/>
            <person name="Scarpelli C."/>
            <person name="Gaillardin C."/>
            <person name="Weissenbach J."/>
            <person name="Wincker P."/>
            <person name="Souciet J.L."/>
        </authorList>
    </citation>
    <scope>NUCLEOTIDE SEQUENCE [LARGE SCALE GENOMIC DNA]</scope>
    <source>
        <strain evidence="13">CLIB 122 / E 150</strain>
    </source>
</reference>
<dbReference type="InterPro" id="IPR013699">
    <property type="entry name" value="Signal_recog_part_SRP72_RNA-bd"/>
</dbReference>
<dbReference type="PIRSF" id="PIRSF038922">
    <property type="entry name" value="SRP72"/>
    <property type="match status" value="1"/>
</dbReference>
<comment type="similarity">
    <text evidence="3 9">Belongs to the SRP72 family.</text>
</comment>
<organism evidence="12 13">
    <name type="scientific">Yarrowia lipolytica (strain CLIB 122 / E 150)</name>
    <name type="common">Yeast</name>
    <name type="synonym">Candida lipolytica</name>
    <dbReference type="NCBI Taxonomy" id="284591"/>
    <lineage>
        <taxon>Eukaryota</taxon>
        <taxon>Fungi</taxon>
        <taxon>Dikarya</taxon>
        <taxon>Ascomycota</taxon>
        <taxon>Saccharomycotina</taxon>
        <taxon>Dipodascomycetes</taxon>
        <taxon>Dipodascales</taxon>
        <taxon>Dipodascales incertae sedis</taxon>
        <taxon>Yarrowia</taxon>
    </lineage>
</organism>
<comment type="function">
    <text evidence="9">Component of the signal recognition particle (SRP) complex, a ribonucleoprotein complex that mediates the cotranslational targeting of secretory and membrane proteins to the endoplasmic reticulum (ER).</text>
</comment>
<accession>F2Z620</accession>
<dbReference type="PANTHER" id="PTHR14094">
    <property type="entry name" value="SIGNAL RECOGNITION PARTICLE 72"/>
    <property type="match status" value="1"/>
</dbReference>
<feature type="region of interest" description="Disordered" evidence="10">
    <location>
        <begin position="512"/>
        <end position="602"/>
    </location>
</feature>
<sequence length="602" mass="65386">MDLTTLIDKLNVSSAASAHDQAYSFACQAEKYDPKDLNIQRHKLVALIHLEKFDEAEQVLQDKGTTGLEFEAAYIYYRQGKHAELAKVLETAQKDTRLIHIAAQAAYKEEDFDRAYELTQELLGTGIDELDLLVNESAIVAQQALHRQGVFPLTMTSTAKSSHDFLFNRAIAELSEGRYDSALDLLSQAQVACSEADMPAEEIDTVKIQAAYIHQLKGDTAEAKRILDSVAESGSHLSGLTDLVAANNAVTLSPDITFNPNVALRKLQDHGLGLSSTAKGPTAPNGPAIQAQRKVFALNRLILEGSAGKDTSKLAKKLTRTYPGLVSAQVVAATNGNSDLEDLIETLRKRDPKCTNIGSVLAIAQAYVLTGRLQAAYDALTTYINSLPENLAPYPGLIAATSSIARLMGKKKLALKLIEKANTQWQKNSAPYSASLAYALSLLESNKPSNQKKAKNLLLKLVEKKPRDEIPRIALSGALGTQEVLTREIPDLISGVDVDNLEEVGVIIPQSKKRSAEVSTKTSKKRKTKIPANADPAVTPDPERWLAKRDRSTYKPKKVKGKKVQNTQGGAVDDSLELGSNTAEKTTVVKSKAKGKKKKGKK</sequence>
<evidence type="ECO:0000256" key="6">
    <source>
        <dbReference type="ARBA" id="ARBA00022824"/>
    </source>
</evidence>
<dbReference type="SUPFAM" id="SSF48452">
    <property type="entry name" value="TPR-like"/>
    <property type="match status" value="1"/>
</dbReference>
<dbReference type="InParanoid" id="F2Z620"/>
<dbReference type="AlphaFoldDB" id="F2Z620"/>
<dbReference type="EMBL" id="CR382131">
    <property type="protein sequence ID" value="CAG80374.1"/>
    <property type="molecule type" value="Genomic_DNA"/>
</dbReference>
<evidence type="ECO:0000256" key="3">
    <source>
        <dbReference type="ARBA" id="ARBA00007676"/>
    </source>
</evidence>
<keyword evidence="5 9" id="KW-0963">Cytoplasm</keyword>
<dbReference type="Pfam" id="PF08492">
    <property type="entry name" value="SRP72"/>
    <property type="match status" value="1"/>
</dbReference>
<feature type="compositionally biased region" description="Basic and acidic residues" evidence="10">
    <location>
        <begin position="541"/>
        <end position="553"/>
    </location>
</feature>
<evidence type="ECO:0000256" key="4">
    <source>
        <dbReference type="ARBA" id="ARBA00018350"/>
    </source>
</evidence>
<dbReference type="HOGENOM" id="CLU_013808_3_0_1"/>
<evidence type="ECO:0000313" key="13">
    <source>
        <dbReference type="Proteomes" id="UP000001300"/>
    </source>
</evidence>
<gene>
    <name evidence="12" type="ORF">YALI0_E34309g</name>
</gene>
<dbReference type="InterPro" id="IPR031545">
    <property type="entry name" value="SRP72_TPR-like"/>
</dbReference>
<evidence type="ECO:0000313" key="12">
    <source>
        <dbReference type="EMBL" id="CAG80374.1"/>
    </source>
</evidence>
<dbReference type="FunCoup" id="F2Z620">
    <property type="interactions" value="980"/>
</dbReference>
<evidence type="ECO:0000256" key="5">
    <source>
        <dbReference type="ARBA" id="ARBA00022490"/>
    </source>
</evidence>
<keyword evidence="13" id="KW-1185">Reference proteome</keyword>
<dbReference type="OMA" id="NDMKVLA"/>
<evidence type="ECO:0000259" key="11">
    <source>
        <dbReference type="Pfam" id="PF08492"/>
    </source>
</evidence>
<dbReference type="GO" id="GO:0005786">
    <property type="term" value="C:signal recognition particle, endoplasmic reticulum targeting"/>
    <property type="evidence" value="ECO:0000318"/>
    <property type="project" value="GO_Central"/>
</dbReference>
<dbReference type="InterPro" id="IPR011990">
    <property type="entry name" value="TPR-like_helical_dom_sf"/>
</dbReference>
<dbReference type="STRING" id="284591.F2Z620"/>
<feature type="domain" description="Signal recognition particle SRP72 subunit RNA-binding" evidence="11">
    <location>
        <begin position="512"/>
        <end position="556"/>
    </location>
</feature>
<evidence type="ECO:0000256" key="8">
    <source>
        <dbReference type="ARBA" id="ARBA00023274"/>
    </source>
</evidence>
<evidence type="ECO:0000256" key="2">
    <source>
        <dbReference type="ARBA" id="ARBA00004496"/>
    </source>
</evidence>
<dbReference type="GO" id="GO:0006614">
    <property type="term" value="P:SRP-dependent cotranslational protein targeting to membrane"/>
    <property type="evidence" value="ECO:0000318"/>
    <property type="project" value="GO_Central"/>
</dbReference>
<feature type="compositionally biased region" description="Basic residues" evidence="10">
    <location>
        <begin position="591"/>
        <end position="602"/>
    </location>
</feature>
<name>F2Z620_YARLI</name>
<dbReference type="VEuPathDB" id="FungiDB:YALI0_E34309g"/>
<protein>
    <recommendedName>
        <fullName evidence="4 9">Signal recognition particle subunit SRP72</fullName>
    </recommendedName>
</protein>
<dbReference type="OrthoDB" id="5421607at2759"/>
<evidence type="ECO:0000256" key="1">
    <source>
        <dbReference type="ARBA" id="ARBA00004240"/>
    </source>
</evidence>
<dbReference type="InterPro" id="IPR026270">
    <property type="entry name" value="SRP72"/>
</dbReference>
<keyword evidence="7 9" id="KW-0733">Signal recognition particle</keyword>
<dbReference type="Gene3D" id="1.25.40.10">
    <property type="entry name" value="Tetratricopeptide repeat domain"/>
    <property type="match status" value="2"/>
</dbReference>
<dbReference type="GO" id="GO:0008312">
    <property type="term" value="F:7S RNA binding"/>
    <property type="evidence" value="ECO:0000318"/>
    <property type="project" value="GO_Central"/>
</dbReference>
<evidence type="ECO:0000256" key="9">
    <source>
        <dbReference type="PIRNR" id="PIRNR038922"/>
    </source>
</evidence>
<keyword evidence="6" id="KW-0256">Endoplasmic reticulum</keyword>
<dbReference type="KEGG" id="yli:2912366"/>
<dbReference type="Pfam" id="PF17004">
    <property type="entry name" value="SRP_TPR_like"/>
    <property type="match status" value="1"/>
</dbReference>
<proteinExistence type="inferred from homology"/>
<dbReference type="GO" id="GO:0005783">
    <property type="term" value="C:endoplasmic reticulum"/>
    <property type="evidence" value="ECO:0007669"/>
    <property type="project" value="UniProtKB-SubCell"/>
</dbReference>